<sequence>MIRKKRPNLTYNSTKTFWKWSTRKTIGYGLLFVIVILFLYRATSKTIENIRLAQYGSWAKAIVIDKQKVGGKGTIDFKVKYNVNGRQFENTTTNEPWDISDTVDILYLKSDPNVMRSYRFIKENYSTDIELK</sequence>
<feature type="transmembrane region" description="Helical" evidence="1">
    <location>
        <begin position="25"/>
        <end position="42"/>
    </location>
</feature>
<accession>A0A418PNU8</accession>
<keyword evidence="1" id="KW-1133">Transmembrane helix</keyword>
<dbReference type="AlphaFoldDB" id="A0A418PNU8"/>
<gene>
    <name evidence="2" type="ORF">D0X99_15150</name>
</gene>
<comment type="caution">
    <text evidence="2">The sequence shown here is derived from an EMBL/GenBank/DDBJ whole genome shotgun (WGS) entry which is preliminary data.</text>
</comment>
<keyword evidence="1" id="KW-0472">Membrane</keyword>
<keyword evidence="3" id="KW-1185">Reference proteome</keyword>
<name>A0A418PNU8_9BACT</name>
<evidence type="ECO:0000256" key="1">
    <source>
        <dbReference type="SAM" id="Phobius"/>
    </source>
</evidence>
<keyword evidence="1" id="KW-0812">Transmembrane</keyword>
<proteinExistence type="predicted"/>
<evidence type="ECO:0008006" key="4">
    <source>
        <dbReference type="Google" id="ProtNLM"/>
    </source>
</evidence>
<reference evidence="2 3" key="1">
    <citation type="submission" date="2018-09" db="EMBL/GenBank/DDBJ databases">
        <authorList>
            <person name="Wang X."/>
            <person name="Du Z."/>
        </authorList>
    </citation>
    <scope>NUCLEOTIDE SEQUENCE [LARGE SCALE GENOMIC DNA]</scope>
    <source>
        <strain evidence="2 3">N3</strain>
    </source>
</reference>
<dbReference type="Proteomes" id="UP000283522">
    <property type="component" value="Unassembled WGS sequence"/>
</dbReference>
<dbReference type="EMBL" id="QXML01000008">
    <property type="protein sequence ID" value="RIW13584.1"/>
    <property type="molecule type" value="Genomic_DNA"/>
</dbReference>
<protein>
    <recommendedName>
        <fullName evidence="4">DUF3592 domain-containing protein</fullName>
    </recommendedName>
</protein>
<evidence type="ECO:0000313" key="3">
    <source>
        <dbReference type="Proteomes" id="UP000283522"/>
    </source>
</evidence>
<evidence type="ECO:0000313" key="2">
    <source>
        <dbReference type="EMBL" id="RIW13584.1"/>
    </source>
</evidence>
<organism evidence="2 3">
    <name type="scientific">Algoriphagus lacus</name>
    <dbReference type="NCBI Taxonomy" id="2056311"/>
    <lineage>
        <taxon>Bacteria</taxon>
        <taxon>Pseudomonadati</taxon>
        <taxon>Bacteroidota</taxon>
        <taxon>Cytophagia</taxon>
        <taxon>Cytophagales</taxon>
        <taxon>Cyclobacteriaceae</taxon>
        <taxon>Algoriphagus</taxon>
    </lineage>
</organism>